<evidence type="ECO:0000256" key="5">
    <source>
        <dbReference type="ARBA" id="ARBA00022840"/>
    </source>
</evidence>
<dbReference type="InterPro" id="IPR004821">
    <property type="entry name" value="Cyt_trans-like"/>
</dbReference>
<organism evidence="9 10">
    <name type="scientific">Methanofollis formosanus</name>
    <dbReference type="NCBI Taxonomy" id="299308"/>
    <lineage>
        <taxon>Archaea</taxon>
        <taxon>Methanobacteriati</taxon>
        <taxon>Methanobacteriota</taxon>
        <taxon>Stenosarchaea group</taxon>
        <taxon>Methanomicrobia</taxon>
        <taxon>Methanomicrobiales</taxon>
        <taxon>Methanomicrobiaceae</taxon>
        <taxon>Methanofollis</taxon>
    </lineage>
</organism>
<dbReference type="EC" id="2.7.7.3" evidence="7"/>
<dbReference type="GO" id="GO:0015937">
    <property type="term" value="P:coenzyme A biosynthetic process"/>
    <property type="evidence" value="ECO:0007669"/>
    <property type="project" value="UniProtKB-UniRule"/>
</dbReference>
<dbReference type="OrthoDB" id="53228at2157"/>
<dbReference type="UniPathway" id="UPA00241"/>
<evidence type="ECO:0000256" key="2">
    <source>
        <dbReference type="ARBA" id="ARBA00022679"/>
    </source>
</evidence>
<dbReference type="Gene3D" id="3.40.50.620">
    <property type="entry name" value="HUPs"/>
    <property type="match status" value="1"/>
</dbReference>
<comment type="catalytic activity">
    <reaction evidence="7">
        <text>(R)-4'-phosphopantetheine + ATP + H(+) = 3'-dephospho-CoA + diphosphate</text>
        <dbReference type="Rhea" id="RHEA:19801"/>
        <dbReference type="ChEBI" id="CHEBI:15378"/>
        <dbReference type="ChEBI" id="CHEBI:30616"/>
        <dbReference type="ChEBI" id="CHEBI:33019"/>
        <dbReference type="ChEBI" id="CHEBI:57328"/>
        <dbReference type="ChEBI" id="CHEBI:61723"/>
        <dbReference type="EC" id="2.7.7.3"/>
    </reaction>
</comment>
<dbReference type="KEGG" id="mfk:E2N92_10295"/>
<comment type="pathway">
    <text evidence="7">Cofactor biosynthesis; coenzyme A biosynthesis.</text>
</comment>
<dbReference type="GO" id="GO:0005524">
    <property type="term" value="F:ATP binding"/>
    <property type="evidence" value="ECO:0007669"/>
    <property type="project" value="UniProtKB-KW"/>
</dbReference>
<comment type="similarity">
    <text evidence="7">Belongs to the eukaryotic CoaD family.</text>
</comment>
<evidence type="ECO:0000256" key="6">
    <source>
        <dbReference type="ARBA" id="ARBA00022993"/>
    </source>
</evidence>
<keyword evidence="5 7" id="KW-0067">ATP-binding</keyword>
<dbReference type="RefSeq" id="WP_220681097.1">
    <property type="nucleotide sequence ID" value="NZ_CP037968.1"/>
</dbReference>
<dbReference type="SUPFAM" id="SSF52374">
    <property type="entry name" value="Nucleotidylyl transferase"/>
    <property type="match status" value="1"/>
</dbReference>
<protein>
    <recommendedName>
        <fullName evidence="7">Phosphopantetheine adenylyltransferase</fullName>
        <ecNumber evidence="7">2.7.7.3</ecNumber>
    </recommendedName>
    <alternativeName>
        <fullName evidence="7">Dephospho-CoA pyrophosphorylase</fullName>
    </alternativeName>
    <alternativeName>
        <fullName evidence="7">Pantetheine-phosphate adenylyltransferase</fullName>
        <shortName evidence="7">PPAT</shortName>
    </alternativeName>
</protein>
<dbReference type="EMBL" id="CP037968">
    <property type="protein sequence ID" value="QYZ79790.1"/>
    <property type="molecule type" value="Genomic_DNA"/>
</dbReference>
<sequence>MKIMVGGTFSPLHAGHKKLISRSFELAGPEGLVVVGLSSDNFAGRKSHPVMTYEARKAALERYIESLGTATTWEVEALNDRYGSALEADFDILVVSEETLPVGLEINKLRRAKGKKMVEIHQIACVLAEDGRWISSTRIIRGEIDDVGRVIRREE</sequence>
<dbReference type="NCBIfam" id="TIGR00125">
    <property type="entry name" value="cyt_tran_rel"/>
    <property type="match status" value="1"/>
</dbReference>
<dbReference type="InterPro" id="IPR014729">
    <property type="entry name" value="Rossmann-like_a/b/a_fold"/>
</dbReference>
<dbReference type="Proteomes" id="UP000826709">
    <property type="component" value="Chromosome"/>
</dbReference>
<evidence type="ECO:0000256" key="1">
    <source>
        <dbReference type="ARBA" id="ARBA00022490"/>
    </source>
</evidence>
<name>A0A8G1A2B9_9EURY</name>
<reference evidence="9" key="1">
    <citation type="journal article" date="2005" name="Int. J. Syst. Evol. Microbiol.">
        <title>Methanofollis formosanus sp. nov., isolated from a fish pond.</title>
        <authorList>
            <person name="Wu S.Y."/>
            <person name="Chen S.C."/>
            <person name="Lai M.C."/>
        </authorList>
    </citation>
    <scope>NUCLEOTIDE SEQUENCE</scope>
    <source>
        <strain evidence="9">ML15</strain>
    </source>
</reference>
<dbReference type="InterPro" id="IPR023540">
    <property type="entry name" value="PPAT_arch"/>
</dbReference>
<keyword evidence="6 7" id="KW-0173">Coenzyme A biosynthesis</keyword>
<feature type="domain" description="Cytidyltransferase-like" evidence="8">
    <location>
        <begin position="4"/>
        <end position="141"/>
    </location>
</feature>
<comment type="subcellular location">
    <subcellularLocation>
        <location evidence="7">Cytoplasm</location>
    </subcellularLocation>
</comment>
<dbReference type="HAMAP" id="MF_00647">
    <property type="entry name" value="PPAT_arch"/>
    <property type="match status" value="1"/>
</dbReference>
<keyword evidence="4 7" id="KW-0547">Nucleotide-binding</keyword>
<comment type="function">
    <text evidence="7">Reversibly transfers an adenylyl group from ATP to 4'-phosphopantetheine, yielding dephospho-CoA (dPCoA) and pyrophosphate.</text>
</comment>
<evidence type="ECO:0000313" key="10">
    <source>
        <dbReference type="Proteomes" id="UP000826709"/>
    </source>
</evidence>
<evidence type="ECO:0000259" key="8">
    <source>
        <dbReference type="Pfam" id="PF01467"/>
    </source>
</evidence>
<evidence type="ECO:0000256" key="7">
    <source>
        <dbReference type="HAMAP-Rule" id="MF_00647"/>
    </source>
</evidence>
<keyword evidence="3 7" id="KW-0548">Nucleotidyltransferase</keyword>
<gene>
    <name evidence="7" type="primary">coaD</name>
    <name evidence="9" type="ORF">E2N92_10295</name>
</gene>
<keyword evidence="1 7" id="KW-0963">Cytoplasm</keyword>
<dbReference type="GO" id="GO:0004595">
    <property type="term" value="F:pantetheine-phosphate adenylyltransferase activity"/>
    <property type="evidence" value="ECO:0007669"/>
    <property type="project" value="UniProtKB-UniRule"/>
</dbReference>
<evidence type="ECO:0000313" key="9">
    <source>
        <dbReference type="EMBL" id="QYZ79790.1"/>
    </source>
</evidence>
<dbReference type="NCBIfam" id="NF001985">
    <property type="entry name" value="PRK00777.1"/>
    <property type="match status" value="1"/>
</dbReference>
<reference evidence="9" key="2">
    <citation type="submission" date="2019-03" db="EMBL/GenBank/DDBJ databases">
        <authorList>
            <person name="Chen S.-C."/>
            <person name="Wu S.-Y."/>
            <person name="Lai M.-C."/>
        </authorList>
    </citation>
    <scope>NUCLEOTIDE SEQUENCE</scope>
    <source>
        <strain evidence="9">ML15</strain>
    </source>
</reference>
<dbReference type="GO" id="GO:0005737">
    <property type="term" value="C:cytoplasm"/>
    <property type="evidence" value="ECO:0007669"/>
    <property type="project" value="UniProtKB-SubCell"/>
</dbReference>
<dbReference type="Pfam" id="PF01467">
    <property type="entry name" value="CTP_transf_like"/>
    <property type="match status" value="1"/>
</dbReference>
<keyword evidence="10" id="KW-1185">Reference proteome</keyword>
<proteinExistence type="inferred from homology"/>
<keyword evidence="2 7" id="KW-0808">Transferase</keyword>
<evidence type="ECO:0000256" key="3">
    <source>
        <dbReference type="ARBA" id="ARBA00022695"/>
    </source>
</evidence>
<accession>A0A8G1A2B9</accession>
<evidence type="ECO:0000256" key="4">
    <source>
        <dbReference type="ARBA" id="ARBA00022741"/>
    </source>
</evidence>
<dbReference type="AlphaFoldDB" id="A0A8G1A2B9"/>